<gene>
    <name evidence="2" type="ORF">LCGC14_0481170</name>
</gene>
<accession>A0A0F9VI52</accession>
<dbReference type="AlphaFoldDB" id="A0A0F9VI52"/>
<feature type="region of interest" description="Disordered" evidence="1">
    <location>
        <begin position="161"/>
        <end position="205"/>
    </location>
</feature>
<sequence length="222" mass="25243">MVEAYVYIQSEYDIVYRKKWQSMSYRSLPEDGRNLFDYLLTCPHRNTFGYFHLGDGAILDDLQWTAERLSIAWEVLLSHEDGDMVKRDPGARVVLLVNALDHNKPTNPNVAKKWGELLADVPHSHLIHCLVAKAKEFIPYDDQHKWLHSWLNGAKRFPQPFANGSDRVTERVPTGYAKPQSPTPDTLDPNPGEGDARGGLPPPPEDVKKIIQMWFNVGLNNG</sequence>
<dbReference type="EMBL" id="LAZR01000523">
    <property type="protein sequence ID" value="KKN65513.1"/>
    <property type="molecule type" value="Genomic_DNA"/>
</dbReference>
<comment type="caution">
    <text evidence="2">The sequence shown here is derived from an EMBL/GenBank/DDBJ whole genome shotgun (WGS) entry which is preliminary data.</text>
</comment>
<name>A0A0F9VI52_9ZZZZ</name>
<reference evidence="2" key="1">
    <citation type="journal article" date="2015" name="Nature">
        <title>Complex archaea that bridge the gap between prokaryotes and eukaryotes.</title>
        <authorList>
            <person name="Spang A."/>
            <person name="Saw J.H."/>
            <person name="Jorgensen S.L."/>
            <person name="Zaremba-Niedzwiedzka K."/>
            <person name="Martijn J."/>
            <person name="Lind A.E."/>
            <person name="van Eijk R."/>
            <person name="Schleper C."/>
            <person name="Guy L."/>
            <person name="Ettema T.J."/>
        </authorList>
    </citation>
    <scope>NUCLEOTIDE SEQUENCE</scope>
</reference>
<evidence type="ECO:0000256" key="1">
    <source>
        <dbReference type="SAM" id="MobiDB-lite"/>
    </source>
</evidence>
<proteinExistence type="predicted"/>
<organism evidence="2">
    <name type="scientific">marine sediment metagenome</name>
    <dbReference type="NCBI Taxonomy" id="412755"/>
    <lineage>
        <taxon>unclassified sequences</taxon>
        <taxon>metagenomes</taxon>
        <taxon>ecological metagenomes</taxon>
    </lineage>
</organism>
<evidence type="ECO:0000313" key="2">
    <source>
        <dbReference type="EMBL" id="KKN65513.1"/>
    </source>
</evidence>
<protein>
    <submittedName>
        <fullName evidence="2">Uncharacterized protein</fullName>
    </submittedName>
</protein>